<organism evidence="2 3">
    <name type="scientific">Kouleothrix aurantiaca</name>
    <dbReference type="NCBI Taxonomy" id="186479"/>
    <lineage>
        <taxon>Bacteria</taxon>
        <taxon>Bacillati</taxon>
        <taxon>Chloroflexota</taxon>
        <taxon>Chloroflexia</taxon>
        <taxon>Chloroflexales</taxon>
        <taxon>Roseiflexineae</taxon>
        <taxon>Roseiflexaceae</taxon>
        <taxon>Kouleothrix</taxon>
    </lineage>
</organism>
<evidence type="ECO:0000259" key="1">
    <source>
        <dbReference type="PROSITE" id="PS50943"/>
    </source>
</evidence>
<dbReference type="InterPro" id="IPR010982">
    <property type="entry name" value="Lambda_DNA-bd_dom_sf"/>
</dbReference>
<dbReference type="SMART" id="SM00530">
    <property type="entry name" value="HTH_XRE"/>
    <property type="match status" value="1"/>
</dbReference>
<proteinExistence type="predicted"/>
<evidence type="ECO:0000313" key="2">
    <source>
        <dbReference type="EMBL" id="KPV54560.1"/>
    </source>
</evidence>
<dbReference type="Gene3D" id="1.10.260.40">
    <property type="entry name" value="lambda repressor-like DNA-binding domains"/>
    <property type="match status" value="1"/>
</dbReference>
<evidence type="ECO:0000313" key="3">
    <source>
        <dbReference type="Proteomes" id="UP000050509"/>
    </source>
</evidence>
<dbReference type="Proteomes" id="UP000050509">
    <property type="component" value="Unassembled WGS sequence"/>
</dbReference>
<dbReference type="AlphaFoldDB" id="A0A0P9FCX6"/>
<name>A0A0P9FCX6_9CHLR</name>
<dbReference type="InterPro" id="IPR001387">
    <property type="entry name" value="Cro/C1-type_HTH"/>
</dbReference>
<protein>
    <recommendedName>
        <fullName evidence="1">HTH cro/C1-type domain-containing protein</fullName>
    </recommendedName>
</protein>
<dbReference type="Pfam" id="PF13560">
    <property type="entry name" value="HTH_31"/>
    <property type="match status" value="1"/>
</dbReference>
<keyword evidence="3" id="KW-1185">Reference proteome</keyword>
<sequence length="112" mass="11857">MTAQELLSARLARRLREARVQAGLTVREAAVQAGISNHTLIVKYENGTVAPPLDRLHDLARAYGTTPAALLAEHDAAMPVIAAIDQATSTQLAHLAVALENLPASEQEPGSE</sequence>
<dbReference type="SUPFAM" id="SSF47413">
    <property type="entry name" value="lambda repressor-like DNA-binding domains"/>
    <property type="match status" value="1"/>
</dbReference>
<reference evidence="2 3" key="1">
    <citation type="submission" date="2015-09" db="EMBL/GenBank/DDBJ databases">
        <title>Draft genome sequence of Kouleothrix aurantiaca JCM 19913.</title>
        <authorList>
            <person name="Hemp J."/>
        </authorList>
    </citation>
    <scope>NUCLEOTIDE SEQUENCE [LARGE SCALE GENOMIC DNA]</scope>
    <source>
        <strain evidence="2 3">COM-B</strain>
    </source>
</reference>
<dbReference type="EMBL" id="LJCR01000039">
    <property type="protein sequence ID" value="KPV54560.1"/>
    <property type="molecule type" value="Genomic_DNA"/>
</dbReference>
<dbReference type="PROSITE" id="PS50943">
    <property type="entry name" value="HTH_CROC1"/>
    <property type="match status" value="1"/>
</dbReference>
<feature type="domain" description="HTH cro/C1-type" evidence="1">
    <location>
        <begin position="15"/>
        <end position="70"/>
    </location>
</feature>
<comment type="caution">
    <text evidence="2">The sequence shown here is derived from an EMBL/GenBank/DDBJ whole genome shotgun (WGS) entry which is preliminary data.</text>
</comment>
<gene>
    <name evidence="2" type="ORF">SE17_03045</name>
</gene>
<accession>A0A0P9FCX6</accession>
<dbReference type="GO" id="GO:0003677">
    <property type="term" value="F:DNA binding"/>
    <property type="evidence" value="ECO:0007669"/>
    <property type="project" value="InterPro"/>
</dbReference>
<dbReference type="CDD" id="cd00093">
    <property type="entry name" value="HTH_XRE"/>
    <property type="match status" value="1"/>
</dbReference>